<sequence>MNVQVIKKISLYSVIKKRVLTDKTYRINKQDPLVYTFVVDLKSDKGIIKNAVESIFAVKVDTVNTMRKFSISRSFKGRRSKKEIKIAYVKLKSGSIGDVYEA</sequence>
<dbReference type="GO" id="GO:0003735">
    <property type="term" value="F:structural constituent of ribosome"/>
    <property type="evidence" value="ECO:0007669"/>
    <property type="project" value="InterPro"/>
</dbReference>
<dbReference type="Pfam" id="PF00276">
    <property type="entry name" value="Ribosomal_L23"/>
    <property type="match status" value="1"/>
</dbReference>
<evidence type="ECO:0000256" key="4">
    <source>
        <dbReference type="HAMAP-Rule" id="MF_01369"/>
    </source>
</evidence>
<dbReference type="OrthoDB" id="9793353at2"/>
<evidence type="ECO:0000313" key="5">
    <source>
        <dbReference type="EMBL" id="QED23190.1"/>
    </source>
</evidence>
<reference evidence="5 6" key="1">
    <citation type="journal article" date="2019" name="ISME J.">
        <title>Deianiraea, an extracellular bacterium associated with the ciliate Paramecium, suggests an alternative scenario for the evolution of Rickettsiales.</title>
        <authorList>
            <person name="Castelli M."/>
            <person name="Sabaneyeva E."/>
            <person name="Lanzoni O."/>
            <person name="Lebedeva N."/>
            <person name="Floriano A.M."/>
            <person name="Gaiarsa S."/>
            <person name="Benken K."/>
            <person name="Modeo L."/>
            <person name="Bandi C."/>
            <person name="Potekhin A."/>
            <person name="Sassera D."/>
            <person name="Petroni G."/>
        </authorList>
    </citation>
    <scope>NUCLEOTIDE SEQUENCE [LARGE SCALE GENOMIC DNA]</scope>
    <source>
        <strain evidence="5">CyL4-1</strain>
    </source>
</reference>
<proteinExistence type="inferred from homology"/>
<comment type="function">
    <text evidence="4">One of the early assembly proteins it binds 23S rRNA. One of the proteins that surrounds the polypeptide exit tunnel on the outside of the ribosome. Forms the main docking site for trigger factor binding to the ribosome.</text>
</comment>
<dbReference type="AlphaFoldDB" id="A0A5B8XD62"/>
<comment type="subunit">
    <text evidence="4">Part of the 50S ribosomal subunit. Contacts protein L29, and trigger factor when it is bound to the ribosome.</text>
</comment>
<evidence type="ECO:0000256" key="2">
    <source>
        <dbReference type="ARBA" id="ARBA00022980"/>
    </source>
</evidence>
<dbReference type="InterPro" id="IPR012678">
    <property type="entry name" value="Ribosomal_uL23/eL15/eS24_sf"/>
</dbReference>
<keyword evidence="6" id="KW-1185">Reference proteome</keyword>
<dbReference type="SUPFAM" id="SSF54189">
    <property type="entry name" value="Ribosomal proteins S24e, L23 and L15e"/>
    <property type="match status" value="1"/>
</dbReference>
<keyword evidence="3 4" id="KW-0687">Ribonucleoprotein</keyword>
<evidence type="ECO:0000313" key="6">
    <source>
        <dbReference type="Proteomes" id="UP000321934"/>
    </source>
</evidence>
<protein>
    <recommendedName>
        <fullName evidence="4">Large ribosomal subunit protein uL23</fullName>
    </recommendedName>
</protein>
<dbReference type="Gene3D" id="3.30.70.330">
    <property type="match status" value="1"/>
</dbReference>
<comment type="similarity">
    <text evidence="1 4">Belongs to the universal ribosomal protein uL23 family.</text>
</comment>
<keyword evidence="2 4" id="KW-0689">Ribosomal protein</keyword>
<dbReference type="GO" id="GO:0006412">
    <property type="term" value="P:translation"/>
    <property type="evidence" value="ECO:0007669"/>
    <property type="project" value="UniProtKB-UniRule"/>
</dbReference>
<dbReference type="InterPro" id="IPR012677">
    <property type="entry name" value="Nucleotide-bd_a/b_plait_sf"/>
</dbReference>
<dbReference type="InterPro" id="IPR013025">
    <property type="entry name" value="Ribosomal_uL23-like"/>
</dbReference>
<keyword evidence="4" id="KW-0694">RNA-binding</keyword>
<dbReference type="Proteomes" id="UP000321934">
    <property type="component" value="Chromosome"/>
</dbReference>
<evidence type="ECO:0000256" key="3">
    <source>
        <dbReference type="ARBA" id="ARBA00023274"/>
    </source>
</evidence>
<name>A0A5B8XD62_9RICK</name>
<organism evidence="5 6">
    <name type="scientific">Candidatus Deianiraea vastatrix</name>
    <dbReference type="NCBI Taxonomy" id="2163644"/>
    <lineage>
        <taxon>Bacteria</taxon>
        <taxon>Pseudomonadati</taxon>
        <taxon>Pseudomonadota</taxon>
        <taxon>Alphaproteobacteria</taxon>
        <taxon>Rickettsiales</taxon>
        <taxon>Candidatus Deianiraeaceae</taxon>
        <taxon>Candidatus Deianiraea</taxon>
    </lineage>
</organism>
<dbReference type="GO" id="GO:0019843">
    <property type="term" value="F:rRNA binding"/>
    <property type="evidence" value="ECO:0007669"/>
    <property type="project" value="UniProtKB-UniRule"/>
</dbReference>
<dbReference type="GO" id="GO:1990904">
    <property type="term" value="C:ribonucleoprotein complex"/>
    <property type="evidence" value="ECO:0007669"/>
    <property type="project" value="UniProtKB-KW"/>
</dbReference>
<dbReference type="RefSeq" id="WP_146820480.1">
    <property type="nucleotide sequence ID" value="NZ_CP029077.1"/>
</dbReference>
<dbReference type="GO" id="GO:0005840">
    <property type="term" value="C:ribosome"/>
    <property type="evidence" value="ECO:0007669"/>
    <property type="project" value="UniProtKB-KW"/>
</dbReference>
<evidence type="ECO:0000256" key="1">
    <source>
        <dbReference type="ARBA" id="ARBA00006700"/>
    </source>
</evidence>
<dbReference type="EMBL" id="CP029077">
    <property type="protein sequence ID" value="QED23190.1"/>
    <property type="molecule type" value="Genomic_DNA"/>
</dbReference>
<keyword evidence="4" id="KW-0699">rRNA-binding</keyword>
<accession>A0A5B8XD62</accession>
<gene>
    <name evidence="4" type="primary">rplW</name>
    <name evidence="5" type="ORF">Deia_00387</name>
</gene>
<dbReference type="HAMAP" id="MF_01369_B">
    <property type="entry name" value="Ribosomal_uL23_B"/>
    <property type="match status" value="1"/>
</dbReference>